<dbReference type="GO" id="GO:0006508">
    <property type="term" value="P:proteolysis"/>
    <property type="evidence" value="ECO:0007669"/>
    <property type="project" value="UniProtKB-KW"/>
</dbReference>
<dbReference type="AlphaFoldDB" id="A0A6J6U2V3"/>
<comment type="cofactor">
    <cofactor evidence="1">
        <name>Zn(2+)</name>
        <dbReference type="ChEBI" id="CHEBI:29105"/>
    </cofactor>
</comment>
<keyword evidence="4" id="KW-0645">Protease</keyword>
<evidence type="ECO:0000313" key="15">
    <source>
        <dbReference type="EMBL" id="CAB4753394.1"/>
    </source>
</evidence>
<evidence type="ECO:0000256" key="7">
    <source>
        <dbReference type="ARBA" id="ARBA00022801"/>
    </source>
</evidence>
<accession>A0A6J6U2V3</accession>
<feature type="transmembrane region" description="Helical" evidence="13">
    <location>
        <begin position="193"/>
        <end position="210"/>
    </location>
</feature>
<feature type="transmembrane region" description="Helical" evidence="13">
    <location>
        <begin position="125"/>
        <end position="146"/>
    </location>
</feature>
<dbReference type="Pfam" id="PF02163">
    <property type="entry name" value="Peptidase_M50"/>
    <property type="match status" value="1"/>
</dbReference>
<feature type="region of interest" description="Disordered" evidence="12">
    <location>
        <begin position="217"/>
        <end position="238"/>
    </location>
</feature>
<evidence type="ECO:0000256" key="11">
    <source>
        <dbReference type="ARBA" id="ARBA00023136"/>
    </source>
</evidence>
<dbReference type="PANTHER" id="PTHR39188:SF3">
    <property type="entry name" value="STAGE IV SPORULATION PROTEIN FB"/>
    <property type="match status" value="1"/>
</dbReference>
<feature type="transmembrane region" description="Helical" evidence="13">
    <location>
        <begin position="167"/>
        <end position="187"/>
    </location>
</feature>
<keyword evidence="11 13" id="KW-0472">Membrane</keyword>
<dbReference type="GO" id="GO:0046872">
    <property type="term" value="F:metal ion binding"/>
    <property type="evidence" value="ECO:0007669"/>
    <property type="project" value="UniProtKB-KW"/>
</dbReference>
<evidence type="ECO:0000256" key="3">
    <source>
        <dbReference type="ARBA" id="ARBA00007931"/>
    </source>
</evidence>
<organism evidence="15">
    <name type="scientific">freshwater metagenome</name>
    <dbReference type="NCBI Taxonomy" id="449393"/>
    <lineage>
        <taxon>unclassified sequences</taxon>
        <taxon>metagenomes</taxon>
        <taxon>ecological metagenomes</taxon>
    </lineage>
</organism>
<sequence length="238" mass="25362">MMTGVPALRLLGFPVKVKPGFLAFLALVMIWNPGVGWKFAIAITIFSLIHELGHATAAKRLGAQPEIALDFLAGSTRYTPPRPITPIERAWVAVSGPAVEIVLGLVVLGVMRVNPFDVPQVFDSQVAGVIWIAGPVFGFLNLLPILPLDGGHVLSGVLESIWPSRGGIVAIAFSAAVTLAVGVVTFLEPAVRWLAPFALMLLVLQIWPLVPQRTRGTRRHATRPAPAEPGAEPVASET</sequence>
<comment type="subcellular location">
    <subcellularLocation>
        <location evidence="2">Membrane</location>
        <topology evidence="2">Multi-pass membrane protein</topology>
    </subcellularLocation>
</comment>
<dbReference type="GO" id="GO:0008237">
    <property type="term" value="F:metallopeptidase activity"/>
    <property type="evidence" value="ECO:0007669"/>
    <property type="project" value="UniProtKB-KW"/>
</dbReference>
<comment type="similarity">
    <text evidence="3">Belongs to the peptidase M50B family.</text>
</comment>
<keyword evidence="7" id="KW-0378">Hydrolase</keyword>
<dbReference type="InterPro" id="IPR008915">
    <property type="entry name" value="Peptidase_M50"/>
</dbReference>
<evidence type="ECO:0000256" key="9">
    <source>
        <dbReference type="ARBA" id="ARBA00022989"/>
    </source>
</evidence>
<name>A0A6J6U2V3_9ZZZZ</name>
<gene>
    <name evidence="15" type="ORF">UFOPK2806_01153</name>
</gene>
<evidence type="ECO:0000259" key="14">
    <source>
        <dbReference type="Pfam" id="PF02163"/>
    </source>
</evidence>
<keyword evidence="9 13" id="KW-1133">Transmembrane helix</keyword>
<evidence type="ECO:0000256" key="2">
    <source>
        <dbReference type="ARBA" id="ARBA00004141"/>
    </source>
</evidence>
<evidence type="ECO:0000256" key="4">
    <source>
        <dbReference type="ARBA" id="ARBA00022670"/>
    </source>
</evidence>
<dbReference type="PANTHER" id="PTHR39188">
    <property type="entry name" value="MEMBRANE-ASSOCIATED ZINC METALLOPROTEASE M50B"/>
    <property type="match status" value="1"/>
</dbReference>
<evidence type="ECO:0000256" key="5">
    <source>
        <dbReference type="ARBA" id="ARBA00022692"/>
    </source>
</evidence>
<dbReference type="GO" id="GO:0016020">
    <property type="term" value="C:membrane"/>
    <property type="evidence" value="ECO:0007669"/>
    <property type="project" value="UniProtKB-SubCell"/>
</dbReference>
<evidence type="ECO:0000256" key="13">
    <source>
        <dbReference type="SAM" id="Phobius"/>
    </source>
</evidence>
<feature type="domain" description="Peptidase M50" evidence="14">
    <location>
        <begin position="134"/>
        <end position="162"/>
    </location>
</feature>
<feature type="transmembrane region" description="Helical" evidence="13">
    <location>
        <begin position="90"/>
        <end position="113"/>
    </location>
</feature>
<evidence type="ECO:0000256" key="10">
    <source>
        <dbReference type="ARBA" id="ARBA00023049"/>
    </source>
</evidence>
<evidence type="ECO:0000256" key="12">
    <source>
        <dbReference type="SAM" id="MobiDB-lite"/>
    </source>
</evidence>
<proteinExistence type="inferred from homology"/>
<dbReference type="EMBL" id="CAEZYY010000012">
    <property type="protein sequence ID" value="CAB4753394.1"/>
    <property type="molecule type" value="Genomic_DNA"/>
</dbReference>
<feature type="compositionally biased region" description="Low complexity" evidence="12">
    <location>
        <begin position="224"/>
        <end position="238"/>
    </location>
</feature>
<reference evidence="15" key="1">
    <citation type="submission" date="2020-05" db="EMBL/GenBank/DDBJ databases">
        <authorList>
            <person name="Chiriac C."/>
            <person name="Salcher M."/>
            <person name="Ghai R."/>
            <person name="Kavagutti S V."/>
        </authorList>
    </citation>
    <scope>NUCLEOTIDE SEQUENCE</scope>
</reference>
<keyword evidence="5 13" id="KW-0812">Transmembrane</keyword>
<evidence type="ECO:0000256" key="8">
    <source>
        <dbReference type="ARBA" id="ARBA00022833"/>
    </source>
</evidence>
<keyword evidence="6" id="KW-0479">Metal-binding</keyword>
<evidence type="ECO:0000256" key="1">
    <source>
        <dbReference type="ARBA" id="ARBA00001947"/>
    </source>
</evidence>
<evidence type="ECO:0000256" key="6">
    <source>
        <dbReference type="ARBA" id="ARBA00022723"/>
    </source>
</evidence>
<keyword evidence="8" id="KW-0862">Zinc</keyword>
<feature type="transmembrane region" description="Helical" evidence="13">
    <location>
        <begin position="20"/>
        <end position="49"/>
    </location>
</feature>
<protein>
    <submittedName>
        <fullName evidence="15">Unannotated protein</fullName>
    </submittedName>
</protein>
<keyword evidence="10" id="KW-0482">Metalloprotease</keyword>